<evidence type="ECO:0000313" key="9">
    <source>
        <dbReference type="Proteomes" id="UP000198305"/>
    </source>
</evidence>
<evidence type="ECO:0000259" key="7">
    <source>
        <dbReference type="Pfam" id="PF06271"/>
    </source>
</evidence>
<keyword evidence="4 6" id="KW-1133">Transmembrane helix</keyword>
<feature type="transmembrane region" description="Helical" evidence="6">
    <location>
        <begin position="46"/>
        <end position="64"/>
    </location>
</feature>
<organism evidence="8 9">
    <name type="scientific">Methylobacillus rhizosphaerae</name>
    <dbReference type="NCBI Taxonomy" id="551994"/>
    <lineage>
        <taxon>Bacteria</taxon>
        <taxon>Pseudomonadati</taxon>
        <taxon>Pseudomonadota</taxon>
        <taxon>Betaproteobacteria</taxon>
        <taxon>Nitrosomonadales</taxon>
        <taxon>Methylophilaceae</taxon>
        <taxon>Methylobacillus</taxon>
    </lineage>
</organism>
<feature type="domain" description="RDD" evidence="7">
    <location>
        <begin position="3"/>
        <end position="131"/>
    </location>
</feature>
<dbReference type="Pfam" id="PF06271">
    <property type="entry name" value="RDD"/>
    <property type="match status" value="1"/>
</dbReference>
<dbReference type="AlphaFoldDB" id="A0A239A9Z2"/>
<keyword evidence="3 6" id="KW-0812">Transmembrane</keyword>
<keyword evidence="5 6" id="KW-0472">Membrane</keyword>
<dbReference type="EMBL" id="FZOA01000007">
    <property type="protein sequence ID" value="SNR92400.1"/>
    <property type="molecule type" value="Genomic_DNA"/>
</dbReference>
<protein>
    <submittedName>
        <fullName evidence="8">Uncharacterized membrane protein YckC, RDD family</fullName>
    </submittedName>
</protein>
<dbReference type="PANTHER" id="PTHR36115">
    <property type="entry name" value="PROLINE-RICH ANTIGEN HOMOLOG-RELATED"/>
    <property type="match status" value="1"/>
</dbReference>
<keyword evidence="9" id="KW-1185">Reference proteome</keyword>
<evidence type="ECO:0000256" key="2">
    <source>
        <dbReference type="ARBA" id="ARBA00022475"/>
    </source>
</evidence>
<evidence type="ECO:0000313" key="8">
    <source>
        <dbReference type="EMBL" id="SNR92400.1"/>
    </source>
</evidence>
<dbReference type="RefSeq" id="WP_089375853.1">
    <property type="nucleotide sequence ID" value="NZ_FZOA01000007.1"/>
</dbReference>
<evidence type="ECO:0000256" key="3">
    <source>
        <dbReference type="ARBA" id="ARBA00022692"/>
    </source>
</evidence>
<dbReference type="InterPro" id="IPR051791">
    <property type="entry name" value="Pra-immunoreactive"/>
</dbReference>
<dbReference type="InterPro" id="IPR010432">
    <property type="entry name" value="RDD"/>
</dbReference>
<evidence type="ECO:0000256" key="1">
    <source>
        <dbReference type="ARBA" id="ARBA00004651"/>
    </source>
</evidence>
<proteinExistence type="predicted"/>
<dbReference type="PANTHER" id="PTHR36115:SF6">
    <property type="entry name" value="PROLINE-RICH ANTIGEN HOMOLOG"/>
    <property type="match status" value="1"/>
</dbReference>
<feature type="transmembrane region" description="Helical" evidence="6">
    <location>
        <begin position="100"/>
        <end position="119"/>
    </location>
</feature>
<accession>A0A239A9Z2</accession>
<keyword evidence="2" id="KW-1003">Cell membrane</keyword>
<feature type="transmembrane region" description="Helical" evidence="6">
    <location>
        <begin position="12"/>
        <end position="34"/>
    </location>
</feature>
<name>A0A239A9Z2_9PROT</name>
<evidence type="ECO:0000256" key="6">
    <source>
        <dbReference type="SAM" id="Phobius"/>
    </source>
</evidence>
<dbReference type="GO" id="GO:0005886">
    <property type="term" value="C:plasma membrane"/>
    <property type="evidence" value="ECO:0007669"/>
    <property type="project" value="UniProtKB-SubCell"/>
</dbReference>
<evidence type="ECO:0000256" key="4">
    <source>
        <dbReference type="ARBA" id="ARBA00022989"/>
    </source>
</evidence>
<reference evidence="9" key="1">
    <citation type="submission" date="2017-06" db="EMBL/GenBank/DDBJ databases">
        <authorList>
            <person name="Varghese N."/>
            <person name="Submissions S."/>
        </authorList>
    </citation>
    <scope>NUCLEOTIDE SEQUENCE [LARGE SCALE GENOMIC DNA]</scope>
    <source>
        <strain evidence="9">Ca-68</strain>
    </source>
</reference>
<sequence length="138" mass="15093">MDYAGFWKRAAAAIIDCIISVIGGAIIGIAFSILMVTNSNSNLETIQTWSNVIGIIIGWLYFTVMESSPLQGTLGKMTLGIKVTDLHGHRISFSRATARHFAKILSTLLFLVGYLMAAFTKKKQALHDMLASCLVVNR</sequence>
<comment type="subcellular location">
    <subcellularLocation>
        <location evidence="1">Cell membrane</location>
        <topology evidence="1">Multi-pass membrane protein</topology>
    </subcellularLocation>
</comment>
<gene>
    <name evidence="8" type="ORF">SAMN05192560_1758</name>
</gene>
<dbReference type="Proteomes" id="UP000198305">
    <property type="component" value="Unassembled WGS sequence"/>
</dbReference>
<evidence type="ECO:0000256" key="5">
    <source>
        <dbReference type="ARBA" id="ARBA00023136"/>
    </source>
</evidence>
<dbReference type="OrthoDB" id="5298807at2"/>